<accession>A0A167QLT1</accession>
<evidence type="ECO:0000313" key="5">
    <source>
        <dbReference type="EMBL" id="OAD79897.1"/>
    </source>
</evidence>
<dbReference type="RefSeq" id="XP_018297937.1">
    <property type="nucleotide sequence ID" value="XM_018438133.1"/>
</dbReference>
<protein>
    <recommendedName>
        <fullName evidence="7">AMP-dependent synthetase/ligase domain-containing protein</fullName>
    </recommendedName>
</protein>
<dbReference type="OrthoDB" id="6509636at2759"/>
<dbReference type="InterPro" id="IPR042099">
    <property type="entry name" value="ANL_N_sf"/>
</dbReference>
<reference evidence="6" key="1">
    <citation type="submission" date="2015-06" db="EMBL/GenBank/DDBJ databases">
        <title>Expansion of signal transduction pathways in fungi by whole-genome duplication.</title>
        <authorList>
            <consortium name="DOE Joint Genome Institute"/>
            <person name="Corrochano L.M."/>
            <person name="Kuo A."/>
            <person name="Marcet-Houben M."/>
            <person name="Polaino S."/>
            <person name="Salamov A."/>
            <person name="Villalobos J.M."/>
            <person name="Alvarez M.I."/>
            <person name="Avalos J."/>
            <person name="Benito E.P."/>
            <person name="Benoit I."/>
            <person name="Burger G."/>
            <person name="Camino L.P."/>
            <person name="Canovas D."/>
            <person name="Cerda-Olmedo E."/>
            <person name="Cheng J.-F."/>
            <person name="Dominguez A."/>
            <person name="Elias M."/>
            <person name="Eslava A.P."/>
            <person name="Glaser F."/>
            <person name="Grimwood J."/>
            <person name="Gutierrez G."/>
            <person name="Heitman J."/>
            <person name="Henrissat B."/>
            <person name="Iturriaga E.A."/>
            <person name="Lang B.F."/>
            <person name="Lavin J.L."/>
            <person name="Lee S."/>
            <person name="Li W."/>
            <person name="Lindquist E."/>
            <person name="Lopez-Garcia S."/>
            <person name="Luque E.M."/>
            <person name="Marcos A.T."/>
            <person name="Martin J."/>
            <person name="McCluskey K."/>
            <person name="Medina H.R."/>
            <person name="Miralles-Duran A."/>
            <person name="Miyazaki A."/>
            <person name="Munoz-Torres E."/>
            <person name="Oguiza J.A."/>
            <person name="Ohm R."/>
            <person name="Olmedo M."/>
            <person name="Orejas M."/>
            <person name="Ortiz-Castellanos L."/>
            <person name="Pisabarro A.G."/>
            <person name="Rodriguez-Romero J."/>
            <person name="Ruiz-Herrera J."/>
            <person name="Ruiz-Vazquez R."/>
            <person name="Sanz C."/>
            <person name="Schackwitz W."/>
            <person name="Schmutz J."/>
            <person name="Shahriari M."/>
            <person name="Shelest E."/>
            <person name="Silva-Franco F."/>
            <person name="Soanes D."/>
            <person name="Syed K."/>
            <person name="Tagua V.G."/>
            <person name="Talbot N.J."/>
            <person name="Thon M."/>
            <person name="De vries R.P."/>
            <person name="Wiebenga A."/>
            <person name="Yadav J.S."/>
            <person name="Braun E.L."/>
            <person name="Baker S."/>
            <person name="Garre V."/>
            <person name="Horwitz B."/>
            <person name="Torres-Martinez S."/>
            <person name="Idnurm A."/>
            <person name="Herrera-Estrella A."/>
            <person name="Gabaldon T."/>
            <person name="Grigoriev I.V."/>
        </authorList>
    </citation>
    <scope>NUCLEOTIDE SEQUENCE [LARGE SCALE GENOMIC DNA]</scope>
    <source>
        <strain evidence="6">NRRL 1555(-)</strain>
    </source>
</reference>
<evidence type="ECO:0000313" key="6">
    <source>
        <dbReference type="Proteomes" id="UP000077315"/>
    </source>
</evidence>
<comment type="similarity">
    <text evidence="1">Belongs to the ATP-dependent AMP-binding enzyme family.</text>
</comment>
<gene>
    <name evidence="5" type="ORF">PHYBLDRAFT_179308</name>
</gene>
<evidence type="ECO:0000259" key="3">
    <source>
        <dbReference type="Pfam" id="PF00501"/>
    </source>
</evidence>
<dbReference type="Gene3D" id="3.30.300.30">
    <property type="match status" value="1"/>
</dbReference>
<dbReference type="PANTHER" id="PTHR24096">
    <property type="entry name" value="LONG-CHAIN-FATTY-ACID--COA LIGASE"/>
    <property type="match status" value="1"/>
</dbReference>
<feature type="domain" description="AMP-binding enzyme C-terminal" evidence="4">
    <location>
        <begin position="437"/>
        <end position="516"/>
    </location>
</feature>
<dbReference type="PANTHER" id="PTHR24096:SF149">
    <property type="entry name" value="AMP-BINDING DOMAIN-CONTAINING PROTEIN-RELATED"/>
    <property type="match status" value="1"/>
</dbReference>
<dbReference type="STRING" id="763407.A0A167QLT1"/>
<evidence type="ECO:0000256" key="2">
    <source>
        <dbReference type="ARBA" id="ARBA00022598"/>
    </source>
</evidence>
<dbReference type="InterPro" id="IPR045851">
    <property type="entry name" value="AMP-bd_C_sf"/>
</dbReference>
<dbReference type="AlphaFoldDB" id="A0A167QLT1"/>
<keyword evidence="6" id="KW-1185">Reference proteome</keyword>
<name>A0A167QLT1_PHYB8</name>
<dbReference type="Pfam" id="PF00501">
    <property type="entry name" value="AMP-binding"/>
    <property type="match status" value="1"/>
</dbReference>
<dbReference type="SUPFAM" id="SSF56801">
    <property type="entry name" value="Acetyl-CoA synthetase-like"/>
    <property type="match status" value="1"/>
</dbReference>
<proteinExistence type="inferred from homology"/>
<dbReference type="InterPro" id="IPR025110">
    <property type="entry name" value="AMP-bd_C"/>
</dbReference>
<sequence>MYYSSQPTVVSPEITLFEALFEQNTITPEDNKLFIDCDQPEHYFTRKSLKQEILIFAQGLKDVYNIGFGDVVAICAPNHLDWPVALHAPHVIGAITASIRNGEGDENVVKDSATVNPKLIIAHKDTLCAVRMAAKHVGLQDTHILVFGDQSIDGIRPFRSVLMNHSTPAVPVKLTPQELRTMPIFLYYTSGTTGTKKSVILTNLLMVSMLNSKDPCASPTTRYLSYAKNAHASSLMLTMTLFVKEGQEIYLMKDFSFQALCEAVQKHKIQILVIQPWVAAALAREPLVDNYDISSLTLAYCAGSALDPMTMARFKERHKIALYNVYGMTEVLSALKATPESIERNAVGVLCYGYSAKLVDENGNEVQDGEVGEICLKGHTITPGYYNNPAATAAAFDEEGFFHCGDLFKVDKDGYFYYMSRIKDVIKYYSYHITPPEIEDVLITHPEVSECCAVGHYVEDMATEVPKAFVVLSYSEKKSVTEEELVEYANSRLPEQMRLRGGVVILSELPRSPLGKVQRNALRHQMGQPMKVDPLHSSLGLLTPLPSPTPVIK</sequence>
<feature type="domain" description="AMP-dependent synthetase/ligase" evidence="3">
    <location>
        <begin position="27"/>
        <end position="386"/>
    </location>
</feature>
<dbReference type="Gene3D" id="3.40.50.12780">
    <property type="entry name" value="N-terminal domain of ligase-like"/>
    <property type="match status" value="1"/>
</dbReference>
<dbReference type="InterPro" id="IPR000873">
    <property type="entry name" value="AMP-dep_synth/lig_dom"/>
</dbReference>
<dbReference type="Pfam" id="PF13193">
    <property type="entry name" value="AMP-binding_C"/>
    <property type="match status" value="1"/>
</dbReference>
<organism evidence="5 6">
    <name type="scientific">Phycomyces blakesleeanus (strain ATCC 8743b / DSM 1359 / FGSC 10004 / NBRC 33097 / NRRL 1555)</name>
    <dbReference type="NCBI Taxonomy" id="763407"/>
    <lineage>
        <taxon>Eukaryota</taxon>
        <taxon>Fungi</taxon>
        <taxon>Fungi incertae sedis</taxon>
        <taxon>Mucoromycota</taxon>
        <taxon>Mucoromycotina</taxon>
        <taxon>Mucoromycetes</taxon>
        <taxon>Mucorales</taxon>
        <taxon>Phycomycetaceae</taxon>
        <taxon>Phycomyces</taxon>
    </lineage>
</organism>
<evidence type="ECO:0000259" key="4">
    <source>
        <dbReference type="Pfam" id="PF13193"/>
    </source>
</evidence>
<dbReference type="GeneID" id="28999039"/>
<evidence type="ECO:0000256" key="1">
    <source>
        <dbReference type="ARBA" id="ARBA00006432"/>
    </source>
</evidence>
<dbReference type="EMBL" id="KV440972">
    <property type="protein sequence ID" value="OAD79897.1"/>
    <property type="molecule type" value="Genomic_DNA"/>
</dbReference>
<dbReference type="GO" id="GO:0016405">
    <property type="term" value="F:CoA-ligase activity"/>
    <property type="evidence" value="ECO:0007669"/>
    <property type="project" value="TreeGrafter"/>
</dbReference>
<dbReference type="InParanoid" id="A0A167QLT1"/>
<dbReference type="VEuPathDB" id="FungiDB:PHYBLDRAFT_179308"/>
<dbReference type="Proteomes" id="UP000077315">
    <property type="component" value="Unassembled WGS sequence"/>
</dbReference>
<keyword evidence="2" id="KW-0436">Ligase</keyword>
<evidence type="ECO:0008006" key="7">
    <source>
        <dbReference type="Google" id="ProtNLM"/>
    </source>
</evidence>